<reference evidence="2 3" key="1">
    <citation type="journal article" date="2015" name="Genome Biol.">
        <title>Comparative genomics of Steinernema reveals deeply conserved gene regulatory networks.</title>
        <authorList>
            <person name="Dillman A.R."/>
            <person name="Macchietto M."/>
            <person name="Porter C.F."/>
            <person name="Rogers A."/>
            <person name="Williams B."/>
            <person name="Antoshechkin I."/>
            <person name="Lee M.M."/>
            <person name="Goodwin Z."/>
            <person name="Lu X."/>
            <person name="Lewis E.E."/>
            <person name="Goodrich-Blair H."/>
            <person name="Stock S.P."/>
            <person name="Adams B.J."/>
            <person name="Sternberg P.W."/>
            <person name="Mortazavi A."/>
        </authorList>
    </citation>
    <scope>NUCLEOTIDE SEQUENCE [LARGE SCALE GENOMIC DNA]</scope>
    <source>
        <strain evidence="2 3">ALL</strain>
    </source>
</reference>
<keyword evidence="1" id="KW-0732">Signal</keyword>
<dbReference type="Proteomes" id="UP000298663">
    <property type="component" value="Unassembled WGS sequence"/>
</dbReference>
<proteinExistence type="predicted"/>
<dbReference type="AlphaFoldDB" id="A0A4U5PJE2"/>
<evidence type="ECO:0000256" key="1">
    <source>
        <dbReference type="SAM" id="SignalP"/>
    </source>
</evidence>
<keyword evidence="3" id="KW-1185">Reference proteome</keyword>
<dbReference type="EMBL" id="AZBU02000002">
    <property type="protein sequence ID" value="TKR96551.1"/>
    <property type="molecule type" value="Genomic_DNA"/>
</dbReference>
<accession>A0A4U5PJE2</accession>
<name>A0A4U5PJE2_STECR</name>
<evidence type="ECO:0000313" key="3">
    <source>
        <dbReference type="Proteomes" id="UP000298663"/>
    </source>
</evidence>
<evidence type="ECO:0000313" key="2">
    <source>
        <dbReference type="EMBL" id="TKR96551.1"/>
    </source>
</evidence>
<organism evidence="2 3">
    <name type="scientific">Steinernema carpocapsae</name>
    <name type="common">Entomopathogenic nematode</name>
    <dbReference type="NCBI Taxonomy" id="34508"/>
    <lineage>
        <taxon>Eukaryota</taxon>
        <taxon>Metazoa</taxon>
        <taxon>Ecdysozoa</taxon>
        <taxon>Nematoda</taxon>
        <taxon>Chromadorea</taxon>
        <taxon>Rhabditida</taxon>
        <taxon>Tylenchina</taxon>
        <taxon>Panagrolaimomorpha</taxon>
        <taxon>Strongyloidoidea</taxon>
        <taxon>Steinernematidae</taxon>
        <taxon>Steinernema</taxon>
    </lineage>
</organism>
<feature type="chain" id="PRO_5020239568" evidence="1">
    <location>
        <begin position="23"/>
        <end position="96"/>
    </location>
</feature>
<feature type="signal peptide" evidence="1">
    <location>
        <begin position="1"/>
        <end position="22"/>
    </location>
</feature>
<sequence>MCRLIVISVLLALASWTTGSKGDCQPRINFGISCPSGESEVWDSNDEMFYCCRPDNGCYWSFCSATNPCADGTNYKNNDWKWCFWPVMWKAHCCST</sequence>
<comment type="caution">
    <text evidence="2">The sequence shown here is derived from an EMBL/GenBank/DDBJ whole genome shotgun (WGS) entry which is preliminary data.</text>
</comment>
<gene>
    <name evidence="2" type="ORF">L596_010552</name>
</gene>
<protein>
    <submittedName>
        <fullName evidence="2">Uncharacterized protein</fullName>
    </submittedName>
</protein>
<reference evidence="2 3" key="2">
    <citation type="journal article" date="2019" name="G3 (Bethesda)">
        <title>Hybrid Assembly of the Genome of the Entomopathogenic Nematode Steinernema carpocapsae Identifies the X-Chromosome.</title>
        <authorList>
            <person name="Serra L."/>
            <person name="Macchietto M."/>
            <person name="Macias-Munoz A."/>
            <person name="McGill C.J."/>
            <person name="Rodriguez I.M."/>
            <person name="Rodriguez B."/>
            <person name="Murad R."/>
            <person name="Mortazavi A."/>
        </authorList>
    </citation>
    <scope>NUCLEOTIDE SEQUENCE [LARGE SCALE GENOMIC DNA]</scope>
    <source>
        <strain evidence="2 3">ALL</strain>
    </source>
</reference>